<dbReference type="eggNOG" id="KOG3105">
    <property type="taxonomic scope" value="Eukaryota"/>
</dbReference>
<dbReference type="EMBL" id="CAJFCV020000004">
    <property type="protein sequence ID" value="CAG9116370.1"/>
    <property type="molecule type" value="Genomic_DNA"/>
</dbReference>
<organism evidence="5 7">
    <name type="scientific">Bursaphelenchus xylophilus</name>
    <name type="common">Pinewood nematode worm</name>
    <name type="synonym">Aphelenchoides xylophilus</name>
    <dbReference type="NCBI Taxonomy" id="6326"/>
    <lineage>
        <taxon>Eukaryota</taxon>
        <taxon>Metazoa</taxon>
        <taxon>Ecdysozoa</taxon>
        <taxon>Nematoda</taxon>
        <taxon>Chromadorea</taxon>
        <taxon>Rhabditida</taxon>
        <taxon>Tylenchina</taxon>
        <taxon>Tylenchomorpha</taxon>
        <taxon>Aphelenchoidea</taxon>
        <taxon>Aphelenchoididae</taxon>
        <taxon>Bursaphelenchus</taxon>
    </lineage>
</organism>
<feature type="domain" description="GTF3C1 extended winged-helix" evidence="2">
    <location>
        <begin position="145"/>
        <end position="267"/>
    </location>
</feature>
<dbReference type="Proteomes" id="UP000095284">
    <property type="component" value="Unplaced"/>
</dbReference>
<keyword evidence="6" id="KW-1185">Reference proteome</keyword>
<dbReference type="WBParaSite" id="BXY_0758400.1">
    <property type="protein sequence ID" value="BXY_0758400.1"/>
    <property type="gene ID" value="BXY_0758400"/>
</dbReference>
<dbReference type="Proteomes" id="UP000659654">
    <property type="component" value="Unassembled WGS sequence"/>
</dbReference>
<dbReference type="PANTHER" id="PTHR15180">
    <property type="entry name" value="GENERAL TRANSCRIPTION FACTOR 3C POLYPEPTIDE 1"/>
    <property type="match status" value="1"/>
</dbReference>
<evidence type="ECO:0000259" key="2">
    <source>
        <dbReference type="Pfam" id="PF24101"/>
    </source>
</evidence>
<evidence type="ECO:0000313" key="5">
    <source>
        <dbReference type="Proteomes" id="UP000095284"/>
    </source>
</evidence>
<feature type="region of interest" description="Disordered" evidence="1">
    <location>
        <begin position="721"/>
        <end position="763"/>
    </location>
</feature>
<dbReference type="EMBL" id="CAJFDI010000004">
    <property type="protein sequence ID" value="CAD5226846.1"/>
    <property type="molecule type" value="Genomic_DNA"/>
</dbReference>
<dbReference type="Pfam" id="PF24101">
    <property type="entry name" value="WHD_GTF3C1"/>
    <property type="match status" value="1"/>
</dbReference>
<reference evidence="4" key="2">
    <citation type="submission" date="2020-08" db="EMBL/GenBank/DDBJ databases">
        <authorList>
            <person name="Kikuchi T."/>
        </authorList>
    </citation>
    <scope>NUCLEOTIDE SEQUENCE</scope>
    <source>
        <strain evidence="3">Ka4C1</strain>
    </source>
</reference>
<dbReference type="GO" id="GO:0000127">
    <property type="term" value="C:transcription factor TFIIIC complex"/>
    <property type="evidence" value="ECO:0007669"/>
    <property type="project" value="InterPro"/>
</dbReference>
<proteinExistence type="predicted"/>
<name>A0A1I7S3K3_BURXY</name>
<dbReference type="InterPro" id="IPR044210">
    <property type="entry name" value="Tfc3-like"/>
</dbReference>
<dbReference type="InterPro" id="IPR056467">
    <property type="entry name" value="eWH_GTF3C1"/>
</dbReference>
<evidence type="ECO:0000313" key="6">
    <source>
        <dbReference type="Proteomes" id="UP000659654"/>
    </source>
</evidence>
<evidence type="ECO:0000313" key="3">
    <source>
        <dbReference type="EMBL" id="CAD5226846.1"/>
    </source>
</evidence>
<evidence type="ECO:0000313" key="4">
    <source>
        <dbReference type="EMBL" id="CAG9116370.1"/>
    </source>
</evidence>
<dbReference type="GO" id="GO:0003677">
    <property type="term" value="F:DNA binding"/>
    <property type="evidence" value="ECO:0007669"/>
    <property type="project" value="InterPro"/>
</dbReference>
<dbReference type="PANTHER" id="PTHR15180:SF1">
    <property type="entry name" value="GENERAL TRANSCRIPTION FACTOR 3C POLYPEPTIDE 1"/>
    <property type="match status" value="1"/>
</dbReference>
<dbReference type="OrthoDB" id="68020at2759"/>
<dbReference type="Proteomes" id="UP000582659">
    <property type="component" value="Unassembled WGS sequence"/>
</dbReference>
<reference evidence="7" key="1">
    <citation type="submission" date="2016-11" db="UniProtKB">
        <authorList>
            <consortium name="WormBaseParasite"/>
        </authorList>
    </citation>
    <scope>IDENTIFICATION</scope>
</reference>
<dbReference type="GO" id="GO:0006384">
    <property type="term" value="P:transcription initiation at RNA polymerase III promoter"/>
    <property type="evidence" value="ECO:0007669"/>
    <property type="project" value="InterPro"/>
</dbReference>
<dbReference type="GO" id="GO:0042791">
    <property type="term" value="P:5S class rRNA transcription by RNA polymerase III"/>
    <property type="evidence" value="ECO:0007669"/>
    <property type="project" value="TreeGrafter"/>
</dbReference>
<protein>
    <submittedName>
        <fullName evidence="3">(pine wood nematode) hypothetical protein</fullName>
    </submittedName>
</protein>
<evidence type="ECO:0000256" key="1">
    <source>
        <dbReference type="SAM" id="MobiDB-lite"/>
    </source>
</evidence>
<accession>A0A1I7S3K3</accession>
<dbReference type="eggNOG" id="KOG4560">
    <property type="taxonomic scope" value="Eukaryota"/>
</dbReference>
<evidence type="ECO:0000313" key="7">
    <source>
        <dbReference type="WBParaSite" id="BXY_0758400.1"/>
    </source>
</evidence>
<sequence length="1385" mass="158667">MDTVAETEEEKCYFQYDEKTPTAINRYRIQSDIVADCIIQSRSEGIGRYEIGKRLGLNTRTKAGNRRVSQSIQFVVKNYPEQIGQYQKMEGKFRMLKYYYKSEGSAPTALAQLFKKAESIAGKPFPFKTGEIIKFPETNLNTLRISDVTVQRMIIILELIRDEGLIVTISRLCKHIAAKEAESGYKFVVDKKSVVKCLYALERKQLCNILTMEDVYEDDMTVNVENELIARAHTIQIVVPVDITSVEDERVKEGVNKTIAEFHSEGRVFPTGHLRFSKKSDPGTVKPKLSQVDVSNVDFHNLEIPQRAALLRYNFEASKKTKDSESDCHYDPNVSYGYQAKMTRCSIMHEFIYHVIHEVEETPEIPCFYHRFPPGKPLPVNANGPTPLDKLPVVDDSSDSPYRYVVGIPPFKNIQRGWFMLRDIVLGMPLSLFCMVINVREKVAGLEEYLSDPVKRHLPLADLPADLRRVLFTKKACSLAEHICLTLCALGHMRVAPSFDNGRTMIGPTSLFFCGKKTYIYDTSTSERGYSSVTLPIDRYKKYDYEFKSSDDVYRYWNHLKAISLSTPLNVRNPGQKEPADPTNSCKKWTLGCIDRNLFAIDPRTNIDIIHPFGQKEGCAGMDVNLYIHLIRHWEWRSPKNGEFVDWFIKRAQNQATQLTNYVEERVERLEKNWNSAVSSLLPNDSILFKQKKDAPILSQKAIDAMSGGFRRHYSVRRSLTASTDMKRRSKKPRVVPAPTKLPATNGNLSVENKPENGVKTPKSMLTEKGTRKRTLDQTDLESKEKNMFIRSRFTTREYDMLVLIRGVSFFLNPIHRFWLNPTVMRDVMHEYLPESRCKTVPCLMAAGAREMVRPGRMAQLQYIVKTLASYPSMIELRSKWMEIVFTDEKAKNDYFLNAFRKAHEFIFSETNTIPPIDTTDSEFDNFMKEKKLSVVISGNAASAHVYPRRSKPCQTVDDIHHCVAFNVVMSSLIGNSKESDPNEKGLSFENLVNSVSAKSVTEVLETGRADGLITRMRNVEQTSMMMRNHSTFSIFYRHFFNHNYRNDLVDLVQAGLKDNYFGDGQDENPACVLQLVSQLYSDDYQIGLITPRNVDELIGQNDQTEGKPVTKQLRKLENATLHLDEIKVNVDGYSEEWKRTPSREEIAKIVGPTYPVESEKMKLERQAKSPASKVKVKGVTADKVKKIVDLIRRSEYCGVATEEIAKKLGIPEINILEVLKQLTKHNEVFPCGIDTRRWVMEEFTSPWMMSTKSDRFFIRPWSLPDGNVNWPVLRWMSEGVLMTILYKPGLCLEEMKGTYSYVLQPVLLLEIIEMLEHLGVVKLEKKVVPTIKKKSPFINETVAQTSTHVLPTIYGIERFAAFFVDVPSASQFFKKYDSNFHSKK</sequence>
<gene>
    <name evidence="3" type="ORF">BXYJ_LOCUS9391</name>
</gene>
<dbReference type="eggNOG" id="KOG4608">
    <property type="taxonomic scope" value="Eukaryota"/>
</dbReference>